<dbReference type="EMBL" id="LIAE01006465">
    <property type="protein sequence ID" value="PAV89238.1"/>
    <property type="molecule type" value="Genomic_DNA"/>
</dbReference>
<reference evidence="1 2" key="1">
    <citation type="journal article" date="2017" name="Curr. Biol.">
        <title>Genome architecture and evolution of a unichromosomal asexual nematode.</title>
        <authorList>
            <person name="Fradin H."/>
            <person name="Zegar C."/>
            <person name="Gutwein M."/>
            <person name="Lucas J."/>
            <person name="Kovtun M."/>
            <person name="Corcoran D."/>
            <person name="Baugh L.R."/>
            <person name="Kiontke K."/>
            <person name="Gunsalus K."/>
            <person name="Fitch D.H."/>
            <person name="Piano F."/>
        </authorList>
    </citation>
    <scope>NUCLEOTIDE SEQUENCE [LARGE SCALE GENOMIC DNA]</scope>
    <source>
        <strain evidence="1">PF1309</strain>
    </source>
</reference>
<protein>
    <submittedName>
        <fullName evidence="1">Uncharacterized protein</fullName>
    </submittedName>
</protein>
<sequence length="133" mass="14931">MGGAHEGDCIRLRYISSTGNWKNQFKKLIPKRSRTIAICSCSNERLPSQLTCVVGLDPQLAHGHLHLLDESLPSVLRLLDCSVLCSLFLRLSAIWLVIAECSERPTHRDIGLFVLQPLQFDGLVEVLQQEHCL</sequence>
<accession>A0A2A2LSU9</accession>
<gene>
    <name evidence="1" type="ORF">WR25_08160</name>
</gene>
<comment type="caution">
    <text evidence="1">The sequence shown here is derived from an EMBL/GenBank/DDBJ whole genome shotgun (WGS) entry which is preliminary data.</text>
</comment>
<evidence type="ECO:0000313" key="2">
    <source>
        <dbReference type="Proteomes" id="UP000218231"/>
    </source>
</evidence>
<keyword evidence="2" id="KW-1185">Reference proteome</keyword>
<dbReference type="AlphaFoldDB" id="A0A2A2LSU9"/>
<evidence type="ECO:0000313" key="1">
    <source>
        <dbReference type="EMBL" id="PAV89238.1"/>
    </source>
</evidence>
<organism evidence="1 2">
    <name type="scientific">Diploscapter pachys</name>
    <dbReference type="NCBI Taxonomy" id="2018661"/>
    <lineage>
        <taxon>Eukaryota</taxon>
        <taxon>Metazoa</taxon>
        <taxon>Ecdysozoa</taxon>
        <taxon>Nematoda</taxon>
        <taxon>Chromadorea</taxon>
        <taxon>Rhabditida</taxon>
        <taxon>Rhabditina</taxon>
        <taxon>Rhabditomorpha</taxon>
        <taxon>Rhabditoidea</taxon>
        <taxon>Rhabditidae</taxon>
        <taxon>Diploscapter</taxon>
    </lineage>
</organism>
<dbReference type="Proteomes" id="UP000218231">
    <property type="component" value="Unassembled WGS sequence"/>
</dbReference>
<proteinExistence type="predicted"/>
<name>A0A2A2LSU9_9BILA</name>